<dbReference type="PROSITE" id="PS50176">
    <property type="entry name" value="ARM_REPEAT"/>
    <property type="match status" value="1"/>
</dbReference>
<dbReference type="PANTHER" id="PTHR23316">
    <property type="entry name" value="IMPORTIN ALPHA"/>
    <property type="match status" value="1"/>
</dbReference>
<reference evidence="6 7" key="1">
    <citation type="journal article" date="2018" name="Mol. Plant">
        <title>The genome of Artemisia annua provides insight into the evolution of Asteraceae family and artemisinin biosynthesis.</title>
        <authorList>
            <person name="Shen Q."/>
            <person name="Zhang L."/>
            <person name="Liao Z."/>
            <person name="Wang S."/>
            <person name="Yan T."/>
            <person name="Shi P."/>
            <person name="Liu M."/>
            <person name="Fu X."/>
            <person name="Pan Q."/>
            <person name="Wang Y."/>
            <person name="Lv Z."/>
            <person name="Lu X."/>
            <person name="Zhang F."/>
            <person name="Jiang W."/>
            <person name="Ma Y."/>
            <person name="Chen M."/>
            <person name="Hao X."/>
            <person name="Li L."/>
            <person name="Tang Y."/>
            <person name="Lv G."/>
            <person name="Zhou Y."/>
            <person name="Sun X."/>
            <person name="Brodelius P.E."/>
            <person name="Rose J.K.C."/>
            <person name="Tang K."/>
        </authorList>
    </citation>
    <scope>NUCLEOTIDE SEQUENCE [LARGE SCALE GENOMIC DNA]</scope>
    <source>
        <strain evidence="7">cv. Huhao1</strain>
        <tissue evidence="6">Leaf</tissue>
    </source>
</reference>
<evidence type="ECO:0000256" key="2">
    <source>
        <dbReference type="ARBA" id="ARBA00022448"/>
    </source>
</evidence>
<evidence type="ECO:0000313" key="6">
    <source>
        <dbReference type="EMBL" id="PWA89005.1"/>
    </source>
</evidence>
<dbReference type="Pfam" id="PF00514">
    <property type="entry name" value="Arm"/>
    <property type="match status" value="1"/>
</dbReference>
<keyword evidence="2" id="KW-0813">Transport</keyword>
<dbReference type="AlphaFoldDB" id="A0A2U1PTF0"/>
<evidence type="ECO:0000256" key="3">
    <source>
        <dbReference type="ARBA" id="ARBA00022737"/>
    </source>
</evidence>
<dbReference type="EMBL" id="PKPP01000758">
    <property type="protein sequence ID" value="PWA89005.1"/>
    <property type="molecule type" value="Genomic_DNA"/>
</dbReference>
<dbReference type="GO" id="GO:0015031">
    <property type="term" value="P:protein transport"/>
    <property type="evidence" value="ECO:0007669"/>
    <property type="project" value="UniProtKB-KW"/>
</dbReference>
<dbReference type="STRING" id="35608.A0A2U1PTF0"/>
<evidence type="ECO:0000256" key="1">
    <source>
        <dbReference type="ARBA" id="ARBA00010394"/>
    </source>
</evidence>
<gene>
    <name evidence="6" type="ORF">CTI12_AA115200</name>
</gene>
<sequence>MAEFKTTGDIVKGVSSSDDNERLEATTFFRVRLSERLSTENTPPSKISIPSALVTQFVSFLDRKDFPELQIEAAKALTNIACGTSAHKKLVIRHGALEKFVGLLNSTGNVVHDLREQVVCALGNVAVDDYKDRDIVLRKGALTALLPHVNQPAKPSMLQNVVWTLSNLCSGKPHISLDQALSYISDGTTDHTEAVIDASVCTNLVHLLNDSSPSVLIPALDTVAKIASINDKLTQVQS</sequence>
<dbReference type="InterPro" id="IPR016024">
    <property type="entry name" value="ARM-type_fold"/>
</dbReference>
<comment type="similarity">
    <text evidence="1">Belongs to the importin alpha family.</text>
</comment>
<evidence type="ECO:0000313" key="7">
    <source>
        <dbReference type="Proteomes" id="UP000245207"/>
    </source>
</evidence>
<organism evidence="6 7">
    <name type="scientific">Artemisia annua</name>
    <name type="common">Sweet wormwood</name>
    <dbReference type="NCBI Taxonomy" id="35608"/>
    <lineage>
        <taxon>Eukaryota</taxon>
        <taxon>Viridiplantae</taxon>
        <taxon>Streptophyta</taxon>
        <taxon>Embryophyta</taxon>
        <taxon>Tracheophyta</taxon>
        <taxon>Spermatophyta</taxon>
        <taxon>Magnoliopsida</taxon>
        <taxon>eudicotyledons</taxon>
        <taxon>Gunneridae</taxon>
        <taxon>Pentapetalae</taxon>
        <taxon>asterids</taxon>
        <taxon>campanulids</taxon>
        <taxon>Asterales</taxon>
        <taxon>Asteraceae</taxon>
        <taxon>Asteroideae</taxon>
        <taxon>Anthemideae</taxon>
        <taxon>Artemisiinae</taxon>
        <taxon>Artemisia</taxon>
    </lineage>
</organism>
<accession>A0A2U1PTF0</accession>
<evidence type="ECO:0000256" key="4">
    <source>
        <dbReference type="ARBA" id="ARBA00022927"/>
    </source>
</evidence>
<dbReference type="InterPro" id="IPR011989">
    <property type="entry name" value="ARM-like"/>
</dbReference>
<dbReference type="SUPFAM" id="SSF48371">
    <property type="entry name" value="ARM repeat"/>
    <property type="match status" value="1"/>
</dbReference>
<feature type="repeat" description="ARM" evidence="5">
    <location>
        <begin position="95"/>
        <end position="140"/>
    </location>
</feature>
<evidence type="ECO:0000256" key="5">
    <source>
        <dbReference type="PROSITE-ProRule" id="PRU00259"/>
    </source>
</evidence>
<name>A0A2U1PTF0_ARTAN</name>
<dbReference type="InterPro" id="IPR000225">
    <property type="entry name" value="Armadillo"/>
</dbReference>
<keyword evidence="4" id="KW-0653">Protein transport</keyword>
<protein>
    <submittedName>
        <fullName evidence="6">Armadillo</fullName>
    </submittedName>
</protein>
<keyword evidence="3" id="KW-0677">Repeat</keyword>
<dbReference type="Gene3D" id="1.25.10.10">
    <property type="entry name" value="Leucine-rich Repeat Variant"/>
    <property type="match status" value="1"/>
</dbReference>
<proteinExistence type="inferred from homology"/>
<comment type="caution">
    <text evidence="6">The sequence shown here is derived from an EMBL/GenBank/DDBJ whole genome shotgun (WGS) entry which is preliminary data.</text>
</comment>
<keyword evidence="7" id="KW-1185">Reference proteome</keyword>
<dbReference type="Proteomes" id="UP000245207">
    <property type="component" value="Unassembled WGS sequence"/>
</dbReference>
<dbReference type="SMART" id="SM00185">
    <property type="entry name" value="ARM"/>
    <property type="match status" value="4"/>
</dbReference>